<dbReference type="Proteomes" id="UP001165960">
    <property type="component" value="Unassembled WGS sequence"/>
</dbReference>
<gene>
    <name evidence="1" type="ORF">DSO57_1028934</name>
</gene>
<evidence type="ECO:0000313" key="1">
    <source>
        <dbReference type="EMBL" id="KAJ9087853.1"/>
    </source>
</evidence>
<comment type="caution">
    <text evidence="1">The sequence shown here is derived from an EMBL/GenBank/DDBJ whole genome shotgun (WGS) entry which is preliminary data.</text>
</comment>
<name>A0ACC2UM19_9FUNG</name>
<reference evidence="1" key="1">
    <citation type="submission" date="2022-04" db="EMBL/GenBank/DDBJ databases">
        <title>Genome of the entomopathogenic fungus Entomophthora muscae.</title>
        <authorList>
            <person name="Elya C."/>
            <person name="Lovett B.R."/>
            <person name="Lee E."/>
            <person name="Macias A.M."/>
            <person name="Hajek A.E."/>
            <person name="De Bivort B.L."/>
            <person name="Kasson M.T."/>
            <person name="De Fine Licht H.H."/>
            <person name="Stajich J.E."/>
        </authorList>
    </citation>
    <scope>NUCLEOTIDE SEQUENCE</scope>
    <source>
        <strain evidence="1">Berkeley</strain>
    </source>
</reference>
<dbReference type="EMBL" id="QTSX02000187">
    <property type="protein sequence ID" value="KAJ9087853.1"/>
    <property type="molecule type" value="Genomic_DNA"/>
</dbReference>
<protein>
    <submittedName>
        <fullName evidence="1">Uncharacterized protein</fullName>
    </submittedName>
</protein>
<proteinExistence type="predicted"/>
<keyword evidence="2" id="KW-1185">Reference proteome</keyword>
<evidence type="ECO:0000313" key="2">
    <source>
        <dbReference type="Proteomes" id="UP001165960"/>
    </source>
</evidence>
<organism evidence="1 2">
    <name type="scientific">Entomophthora muscae</name>
    <dbReference type="NCBI Taxonomy" id="34485"/>
    <lineage>
        <taxon>Eukaryota</taxon>
        <taxon>Fungi</taxon>
        <taxon>Fungi incertae sedis</taxon>
        <taxon>Zoopagomycota</taxon>
        <taxon>Entomophthoromycotina</taxon>
        <taxon>Entomophthoromycetes</taxon>
        <taxon>Entomophthorales</taxon>
        <taxon>Entomophthoraceae</taxon>
        <taxon>Entomophthora</taxon>
    </lineage>
</organism>
<sequence length="293" mass="30750">MTVYLIVTALTGFQVINLVSYFAKILPQLLVLYNSRRFCSGCVHLLNGGGRLPVGSGQQLGCGGLLRGGGRYLHVDGRQQLGCGGLLCGGACICLMAVGTCVVAADVCLVAAGACTLTAGNSLVVADFCVVVVCICLVAVDVCTLVADIFSVTADVCLMAAGPFTLMAGDSFLSKHTTRIANFSLLKTRAQGRDSNSGPDLPQAASPKDQTADHPRFPAIEPPKAEAEHNFLDDNISQTLETTSPNRRSDKLPNGNKEIPTISFMSLKSVLVVNQDSSPEENTGLKPAPMTMD</sequence>
<accession>A0ACC2UM19</accession>